<accession>A0A7I4A3M9</accession>
<dbReference type="EMBL" id="ABEU02000010">
    <property type="status" value="NOT_ANNOTATED_CDS"/>
    <property type="molecule type" value="Genomic_DNA"/>
</dbReference>
<dbReference type="InParanoid" id="A0A7I4A3M9"/>
<keyword evidence="3" id="KW-1185">Reference proteome</keyword>
<feature type="compositionally biased region" description="Polar residues" evidence="1">
    <location>
        <begin position="418"/>
        <end position="427"/>
    </location>
</feature>
<feature type="compositionally biased region" description="Polar residues" evidence="1">
    <location>
        <begin position="592"/>
        <end position="604"/>
    </location>
</feature>
<feature type="compositionally biased region" description="Basic and acidic residues" evidence="1">
    <location>
        <begin position="55"/>
        <end position="65"/>
    </location>
</feature>
<evidence type="ECO:0000313" key="2">
    <source>
        <dbReference type="EnsemblPlants" id="Pp3c10_6410V3.3"/>
    </source>
</evidence>
<feature type="compositionally biased region" description="Polar residues" evidence="1">
    <location>
        <begin position="76"/>
        <end position="92"/>
    </location>
</feature>
<dbReference type="PANTHER" id="PTHR47372">
    <property type="entry name" value="DAUER UP-REGULATED-RELATED"/>
    <property type="match status" value="1"/>
</dbReference>
<reference evidence="2 3" key="2">
    <citation type="journal article" date="2018" name="Plant J.">
        <title>The Physcomitrella patens chromosome-scale assembly reveals moss genome structure and evolution.</title>
        <authorList>
            <person name="Lang D."/>
            <person name="Ullrich K.K."/>
            <person name="Murat F."/>
            <person name="Fuchs J."/>
            <person name="Jenkins J."/>
            <person name="Haas F.B."/>
            <person name="Piednoel M."/>
            <person name="Gundlach H."/>
            <person name="Van Bel M."/>
            <person name="Meyberg R."/>
            <person name="Vives C."/>
            <person name="Morata J."/>
            <person name="Symeonidi A."/>
            <person name="Hiss M."/>
            <person name="Muchero W."/>
            <person name="Kamisugi Y."/>
            <person name="Saleh O."/>
            <person name="Blanc G."/>
            <person name="Decker E.L."/>
            <person name="van Gessel N."/>
            <person name="Grimwood J."/>
            <person name="Hayes R.D."/>
            <person name="Graham S.W."/>
            <person name="Gunter L.E."/>
            <person name="McDaniel S.F."/>
            <person name="Hoernstein S.N.W."/>
            <person name="Larsson A."/>
            <person name="Li F.W."/>
            <person name="Perroud P.F."/>
            <person name="Phillips J."/>
            <person name="Ranjan P."/>
            <person name="Rokshar D.S."/>
            <person name="Rothfels C.J."/>
            <person name="Schneider L."/>
            <person name="Shu S."/>
            <person name="Stevenson D.W."/>
            <person name="Thummler F."/>
            <person name="Tillich M."/>
            <person name="Villarreal Aguilar J.C."/>
            <person name="Widiez T."/>
            <person name="Wong G.K."/>
            <person name="Wymore A."/>
            <person name="Zhang Y."/>
            <person name="Zimmer A.D."/>
            <person name="Quatrano R.S."/>
            <person name="Mayer K.F.X."/>
            <person name="Goodstein D."/>
            <person name="Casacuberta J.M."/>
            <person name="Vandepoele K."/>
            <person name="Reski R."/>
            <person name="Cuming A.C."/>
            <person name="Tuskan G.A."/>
            <person name="Maumus F."/>
            <person name="Salse J."/>
            <person name="Schmutz J."/>
            <person name="Rensing S.A."/>
        </authorList>
    </citation>
    <scope>NUCLEOTIDE SEQUENCE [LARGE SCALE GENOMIC DNA]</scope>
    <source>
        <strain evidence="2 3">cv. Gransden 2004</strain>
    </source>
</reference>
<dbReference type="Gene3D" id="1.10.287.700">
    <property type="entry name" value="Helix hairpin bin"/>
    <property type="match status" value="1"/>
</dbReference>
<feature type="compositionally biased region" description="Polar residues" evidence="1">
    <location>
        <begin position="399"/>
        <end position="408"/>
    </location>
</feature>
<feature type="region of interest" description="Disordered" evidence="1">
    <location>
        <begin position="578"/>
        <end position="654"/>
    </location>
</feature>
<evidence type="ECO:0000313" key="3">
    <source>
        <dbReference type="Proteomes" id="UP000006727"/>
    </source>
</evidence>
<feature type="compositionally biased region" description="Polar residues" evidence="1">
    <location>
        <begin position="844"/>
        <end position="856"/>
    </location>
</feature>
<feature type="region of interest" description="Disordered" evidence="1">
    <location>
        <begin position="830"/>
        <end position="882"/>
    </location>
</feature>
<feature type="compositionally biased region" description="Polar residues" evidence="1">
    <location>
        <begin position="334"/>
        <end position="355"/>
    </location>
</feature>
<name>A0A7I4A3M9_PHYPA</name>
<dbReference type="PANTHER" id="PTHR47372:SF11">
    <property type="entry name" value="RE19971P"/>
    <property type="match status" value="1"/>
</dbReference>
<proteinExistence type="predicted"/>
<feature type="region of interest" description="Disordered" evidence="1">
    <location>
        <begin position="398"/>
        <end position="431"/>
    </location>
</feature>
<sequence>MSYVHPPSDVSVKGTFFGAAGESHGEGGHGGGLLGKLKDKTKKATSKIKTKVGRRHDDPTDTDPHYDEEEYEESPHASSPLTTPGSQATPFDQKSYDSKPSAFDAFEHPAPASSYTNTASSATSFQPEQSQPSPLTSHNKGSKSQDVSAGSPYDSSYNKVPESDAVIPEGILKTKPGGFDTEGDYPAGSMGVDEPSPSPYATGLSGAINAGTPYSFGDNKVNESETKVPEGIVKPVGSTTQTTDDMYSKPEESDKVNDGAYYSKFGAEGALGRSLGGKDDDELSARERMSKSGYDGEDTGYGTSAYDSAKDTKDTVSSEVGEGYEKAKDKVGMNQPSYESTSDYPDVPSSATEATYQAKDHVQEKAHDLNNATDANQTYTEKATNTAYAAKDKVADTLGLNQPSTGPTFTEKAKDTLGYNQPSTGPTFTERAKDTLGMNQSSTGPSVVDQAKGYLGAAADTTRDQAARAKDDVASYTGAATDTSKDYAGSASDTTRGNTGSAADTTRDTSYQAKDTVQSKAADVNNATDDSETYTQKAANTAYDVKDKAANALGLTQPSTGPSLLDKAKGYLGGAADTTKDYAGSAADNTREGLNQPSGGSLTDTIKGYTGSAVDTTKDNAQRATDATNDYAGSAAENTRQGLNQPSTGPSMLDKAKGYLGVAADTTMDSTGSAVDTSKEYAGKAYDNTAPYGQTAKGKVAENTAVARDVASENAVAANDNAAEAAQRATEVAKDYGAKSYDASAQYGQVAKEKVTETAAVAKDKAVEVTTPKPEDKGLSEKITEALSNLPFQAKDTAAATAQNVAQTTTDKAHEEAHKDTVLGRLTGLLGFGSKQPATHDVNPASQVTKDYTSPAGSARDDTPAAAPHDVPSSGPTRKLLH</sequence>
<gene>
    <name evidence="2" type="primary">LOC112287689</name>
</gene>
<feature type="compositionally biased region" description="Polar residues" evidence="1">
    <location>
        <begin position="491"/>
        <end position="533"/>
    </location>
</feature>
<feature type="region of interest" description="Disordered" evidence="1">
    <location>
        <begin position="460"/>
        <end position="533"/>
    </location>
</feature>
<feature type="compositionally biased region" description="Polar residues" evidence="1">
    <location>
        <begin position="125"/>
        <end position="158"/>
    </location>
</feature>
<reference evidence="2" key="3">
    <citation type="submission" date="2020-12" db="UniProtKB">
        <authorList>
            <consortium name="EnsemblPlants"/>
        </authorList>
    </citation>
    <scope>IDENTIFICATION</scope>
</reference>
<protein>
    <submittedName>
        <fullName evidence="2">Uncharacterized protein</fullName>
    </submittedName>
</protein>
<reference evidence="2 3" key="1">
    <citation type="journal article" date="2008" name="Science">
        <title>The Physcomitrella genome reveals evolutionary insights into the conquest of land by plants.</title>
        <authorList>
            <person name="Rensing S."/>
            <person name="Lang D."/>
            <person name="Zimmer A."/>
            <person name="Terry A."/>
            <person name="Salamov A."/>
            <person name="Shapiro H."/>
            <person name="Nishiyama T."/>
            <person name="Perroud P.-F."/>
            <person name="Lindquist E."/>
            <person name="Kamisugi Y."/>
            <person name="Tanahashi T."/>
            <person name="Sakakibara K."/>
            <person name="Fujita T."/>
            <person name="Oishi K."/>
            <person name="Shin-I T."/>
            <person name="Kuroki Y."/>
            <person name="Toyoda A."/>
            <person name="Suzuki Y."/>
            <person name="Hashimoto A."/>
            <person name="Yamaguchi K."/>
            <person name="Sugano A."/>
            <person name="Kohara Y."/>
            <person name="Fujiyama A."/>
            <person name="Anterola A."/>
            <person name="Aoki S."/>
            <person name="Ashton N."/>
            <person name="Barbazuk W.B."/>
            <person name="Barker E."/>
            <person name="Bennetzen J."/>
            <person name="Bezanilla M."/>
            <person name="Blankenship R."/>
            <person name="Cho S.H."/>
            <person name="Dutcher S."/>
            <person name="Estelle M."/>
            <person name="Fawcett J.A."/>
            <person name="Gundlach H."/>
            <person name="Hanada K."/>
            <person name="Heyl A."/>
            <person name="Hicks K.A."/>
            <person name="Hugh J."/>
            <person name="Lohr M."/>
            <person name="Mayer K."/>
            <person name="Melkozernov A."/>
            <person name="Murata T."/>
            <person name="Nelson D."/>
            <person name="Pils B."/>
            <person name="Prigge M."/>
            <person name="Reiss B."/>
            <person name="Renner T."/>
            <person name="Rombauts S."/>
            <person name="Rushton P."/>
            <person name="Sanderfoot A."/>
            <person name="Schween G."/>
            <person name="Shiu S.-H."/>
            <person name="Stueber K."/>
            <person name="Theodoulou F.L."/>
            <person name="Tu H."/>
            <person name="Van de Peer Y."/>
            <person name="Verrier P.J."/>
            <person name="Waters E."/>
            <person name="Wood A."/>
            <person name="Yang L."/>
            <person name="Cove D."/>
            <person name="Cuming A."/>
            <person name="Hasebe M."/>
            <person name="Lucas S."/>
            <person name="Mishler D.B."/>
            <person name="Reski R."/>
            <person name="Grigoriev I."/>
            <person name="Quatrano R.S."/>
            <person name="Boore J.L."/>
        </authorList>
    </citation>
    <scope>NUCLEOTIDE SEQUENCE [LARGE SCALE GENOMIC DNA]</scope>
    <source>
        <strain evidence="2 3">cv. Gransden 2004</strain>
    </source>
</reference>
<feature type="compositionally biased region" description="Basic residues" evidence="1">
    <location>
        <begin position="39"/>
        <end position="54"/>
    </location>
</feature>
<dbReference type="EnsemblPlants" id="Pp3c10_6410V3.3">
    <property type="protein sequence ID" value="Pp3c10_6410V3.3"/>
    <property type="gene ID" value="Pp3c10_6410"/>
</dbReference>
<dbReference type="AlphaFoldDB" id="A0A7I4A3M9"/>
<feature type="compositionally biased region" description="Basic and acidic residues" evidence="1">
    <location>
        <begin position="461"/>
        <end position="473"/>
    </location>
</feature>
<dbReference type="Proteomes" id="UP000006727">
    <property type="component" value="Chromosome 10"/>
</dbReference>
<feature type="compositionally biased region" description="Polar residues" evidence="1">
    <location>
        <begin position="636"/>
        <end position="650"/>
    </location>
</feature>
<feature type="compositionally biased region" description="Basic and acidic residues" evidence="1">
    <location>
        <begin position="246"/>
        <end position="257"/>
    </location>
</feature>
<evidence type="ECO:0000256" key="1">
    <source>
        <dbReference type="SAM" id="MobiDB-lite"/>
    </source>
</evidence>
<feature type="region of interest" description="Disordered" evidence="1">
    <location>
        <begin position="1"/>
        <end position="355"/>
    </location>
</feature>
<feature type="compositionally biased region" description="Low complexity" evidence="1">
    <location>
        <begin position="112"/>
        <end position="124"/>
    </location>
</feature>
<dbReference type="Gramene" id="Pp3c10_6410V3.3">
    <property type="protein sequence ID" value="Pp3c10_6410V3.3"/>
    <property type="gene ID" value="Pp3c10_6410"/>
</dbReference>
<organism evidence="2 3">
    <name type="scientific">Physcomitrium patens</name>
    <name type="common">Spreading-leaved earth moss</name>
    <name type="synonym">Physcomitrella patens</name>
    <dbReference type="NCBI Taxonomy" id="3218"/>
    <lineage>
        <taxon>Eukaryota</taxon>
        <taxon>Viridiplantae</taxon>
        <taxon>Streptophyta</taxon>
        <taxon>Embryophyta</taxon>
        <taxon>Bryophyta</taxon>
        <taxon>Bryophytina</taxon>
        <taxon>Bryopsida</taxon>
        <taxon>Funariidae</taxon>
        <taxon>Funariales</taxon>
        <taxon>Funariaceae</taxon>
        <taxon>Physcomitrium</taxon>
    </lineage>
</organism>